<dbReference type="GO" id="GO:0046872">
    <property type="term" value="F:metal ion binding"/>
    <property type="evidence" value="ECO:0007669"/>
    <property type="project" value="UniProtKB-KW"/>
</dbReference>
<dbReference type="Proteomes" id="UP000541535">
    <property type="component" value="Unassembled WGS sequence"/>
</dbReference>
<protein>
    <submittedName>
        <fullName evidence="6">Cytochrome c5</fullName>
    </submittedName>
</protein>
<evidence type="ECO:0000313" key="6">
    <source>
        <dbReference type="EMBL" id="MBB3122415.1"/>
    </source>
</evidence>
<dbReference type="AlphaFoldDB" id="A0A7W5BHN6"/>
<dbReference type="EMBL" id="JACHXD010000030">
    <property type="protein sequence ID" value="MBB3122415.1"/>
    <property type="molecule type" value="Genomic_DNA"/>
</dbReference>
<dbReference type="PANTHER" id="PTHR40942">
    <property type="match status" value="1"/>
</dbReference>
<keyword evidence="7" id="KW-1185">Reference proteome</keyword>
<name>A0A7W5BHN6_9BURK</name>
<dbReference type="Gene3D" id="1.10.760.10">
    <property type="entry name" value="Cytochrome c-like domain"/>
    <property type="match status" value="1"/>
</dbReference>
<keyword evidence="4" id="KW-0732">Signal</keyword>
<dbReference type="GO" id="GO:0009055">
    <property type="term" value="F:electron transfer activity"/>
    <property type="evidence" value="ECO:0007669"/>
    <property type="project" value="InterPro"/>
</dbReference>
<evidence type="ECO:0000256" key="4">
    <source>
        <dbReference type="SAM" id="SignalP"/>
    </source>
</evidence>
<dbReference type="InterPro" id="IPR036909">
    <property type="entry name" value="Cyt_c-like_dom_sf"/>
</dbReference>
<dbReference type="PANTHER" id="PTHR40942:SF4">
    <property type="entry name" value="CYTOCHROME C5"/>
    <property type="match status" value="1"/>
</dbReference>
<dbReference type="InterPro" id="IPR009056">
    <property type="entry name" value="Cyt_c-like_dom"/>
</dbReference>
<proteinExistence type="predicted"/>
<evidence type="ECO:0000259" key="5">
    <source>
        <dbReference type="Pfam" id="PF13442"/>
    </source>
</evidence>
<keyword evidence="1" id="KW-0349">Heme</keyword>
<keyword evidence="2" id="KW-0479">Metal-binding</keyword>
<dbReference type="RefSeq" id="WP_183444070.1">
    <property type="nucleotide sequence ID" value="NZ_JACHXD010000030.1"/>
</dbReference>
<feature type="domain" description="Cytochrome c" evidence="5">
    <location>
        <begin position="29"/>
        <end position="95"/>
    </location>
</feature>
<comment type="caution">
    <text evidence="6">The sequence shown here is derived from an EMBL/GenBank/DDBJ whole genome shotgun (WGS) entry which is preliminary data.</text>
</comment>
<organism evidence="6 7">
    <name type="scientific">Pseudoduganella violacea</name>
    <dbReference type="NCBI Taxonomy" id="1715466"/>
    <lineage>
        <taxon>Bacteria</taxon>
        <taxon>Pseudomonadati</taxon>
        <taxon>Pseudomonadota</taxon>
        <taxon>Betaproteobacteria</taxon>
        <taxon>Burkholderiales</taxon>
        <taxon>Oxalobacteraceae</taxon>
        <taxon>Telluria group</taxon>
        <taxon>Pseudoduganella</taxon>
    </lineage>
</organism>
<evidence type="ECO:0000256" key="2">
    <source>
        <dbReference type="ARBA" id="ARBA00022723"/>
    </source>
</evidence>
<accession>A0A7W5BHN6</accession>
<keyword evidence="3" id="KW-0408">Iron</keyword>
<gene>
    <name evidence="6" type="ORF">FHS03_005516</name>
</gene>
<dbReference type="SUPFAM" id="SSF46626">
    <property type="entry name" value="Cytochrome c"/>
    <property type="match status" value="1"/>
</dbReference>
<dbReference type="Pfam" id="PF13442">
    <property type="entry name" value="Cytochrome_CBB3"/>
    <property type="match status" value="1"/>
</dbReference>
<reference evidence="6 7" key="1">
    <citation type="submission" date="2020-08" db="EMBL/GenBank/DDBJ databases">
        <title>Genomic Encyclopedia of Type Strains, Phase III (KMG-III): the genomes of soil and plant-associated and newly described type strains.</title>
        <authorList>
            <person name="Whitman W."/>
        </authorList>
    </citation>
    <scope>NUCLEOTIDE SEQUENCE [LARGE SCALE GENOMIC DNA]</scope>
    <source>
        <strain evidence="6 7">CECT 8897</strain>
    </source>
</reference>
<evidence type="ECO:0000313" key="7">
    <source>
        <dbReference type="Proteomes" id="UP000541535"/>
    </source>
</evidence>
<evidence type="ECO:0000256" key="3">
    <source>
        <dbReference type="ARBA" id="ARBA00023004"/>
    </source>
</evidence>
<feature type="signal peptide" evidence="4">
    <location>
        <begin position="1"/>
        <end position="21"/>
    </location>
</feature>
<dbReference type="GO" id="GO:0020037">
    <property type="term" value="F:heme binding"/>
    <property type="evidence" value="ECO:0007669"/>
    <property type="project" value="InterPro"/>
</dbReference>
<feature type="chain" id="PRO_5031256290" evidence="4">
    <location>
        <begin position="22"/>
        <end position="105"/>
    </location>
</feature>
<evidence type="ECO:0000256" key="1">
    <source>
        <dbReference type="ARBA" id="ARBA00022617"/>
    </source>
</evidence>
<sequence length="105" mass="11535">MTIRFITAAALGLAAAFGAQAEPTERQIKLLQNNCVQCHVRPNTGTPLMGRPEDWKDRKRQGEEAMLRNAIQGIRGMPPAGYCAACDEADLRVLVRMVAGLKEKQ</sequence>